<gene>
    <name evidence="3" type="ORF">TASIC1_0017005100</name>
</gene>
<dbReference type="AlphaFoldDB" id="A0A6V8R5X6"/>
<name>A0A6V8R5X6_TRIAP</name>
<organism evidence="3 4">
    <name type="scientific">Trichoderma asperellum</name>
    <name type="common">Filamentous fungus</name>
    <dbReference type="NCBI Taxonomy" id="101201"/>
    <lineage>
        <taxon>Eukaryota</taxon>
        <taxon>Fungi</taxon>
        <taxon>Dikarya</taxon>
        <taxon>Ascomycota</taxon>
        <taxon>Pezizomycotina</taxon>
        <taxon>Sordariomycetes</taxon>
        <taxon>Hypocreomycetidae</taxon>
        <taxon>Hypocreales</taxon>
        <taxon>Hypocreaceae</taxon>
        <taxon>Trichoderma</taxon>
    </lineage>
</organism>
<feature type="chain" id="PRO_5028421191" description="DUF7143 domain-containing protein" evidence="1">
    <location>
        <begin position="20"/>
        <end position="196"/>
    </location>
</feature>
<evidence type="ECO:0000256" key="1">
    <source>
        <dbReference type="SAM" id="SignalP"/>
    </source>
</evidence>
<reference evidence="3 4" key="1">
    <citation type="submission" date="2020-07" db="EMBL/GenBank/DDBJ databases">
        <title>Trichoderma asperellum IC-1 whole genome shotgun sequence.</title>
        <authorList>
            <person name="Kanamasa S."/>
            <person name="Takahashi H."/>
        </authorList>
    </citation>
    <scope>NUCLEOTIDE SEQUENCE [LARGE SCALE GENOMIC DNA]</scope>
    <source>
        <strain evidence="3 4">IC-1</strain>
    </source>
</reference>
<dbReference type="InterPro" id="IPR055567">
    <property type="entry name" value="DUF7143"/>
</dbReference>
<evidence type="ECO:0000313" key="4">
    <source>
        <dbReference type="Proteomes" id="UP000517252"/>
    </source>
</evidence>
<dbReference type="OrthoDB" id="2497581at2759"/>
<dbReference type="Proteomes" id="UP000517252">
    <property type="component" value="Unassembled WGS sequence"/>
</dbReference>
<proteinExistence type="predicted"/>
<comment type="caution">
    <text evidence="3">The sequence shown here is derived from an EMBL/GenBank/DDBJ whole genome shotgun (WGS) entry which is preliminary data.</text>
</comment>
<dbReference type="PANTHER" id="PTHR37592">
    <property type="match status" value="1"/>
</dbReference>
<feature type="signal peptide" evidence="1">
    <location>
        <begin position="1"/>
        <end position="19"/>
    </location>
</feature>
<dbReference type="EMBL" id="BLZH01000017">
    <property type="protein sequence ID" value="GFP60289.1"/>
    <property type="molecule type" value="Genomic_DNA"/>
</dbReference>
<keyword evidence="1" id="KW-0732">Signal</keyword>
<feature type="domain" description="DUF7143" evidence="2">
    <location>
        <begin position="37"/>
        <end position="195"/>
    </location>
</feature>
<protein>
    <recommendedName>
        <fullName evidence="2">DUF7143 domain-containing protein</fullName>
    </recommendedName>
</protein>
<evidence type="ECO:0000259" key="2">
    <source>
        <dbReference type="Pfam" id="PF23631"/>
    </source>
</evidence>
<dbReference type="Pfam" id="PF23631">
    <property type="entry name" value="DUF7143"/>
    <property type="match status" value="1"/>
</dbReference>
<dbReference type="PANTHER" id="PTHR37592:SF1">
    <property type="match status" value="1"/>
</dbReference>
<accession>A0A6V8R5X6</accession>
<sequence length="196" mass="21035">MHSALLVATFLSIFDIALAIPIRMEEFQPRQAQPCFIVGKVALPQETQDAANFLASDITCNAKKTTISGVPDVSSGGISFSSIDFATSGQSPLEFALEKFATTSPLAENDLAKFQNEANVYTATEVALRSIGGNLAVKAPKFFINFQIARIQTAQGNPPTDPSQTVEHLLGKVTKNASKADQKFLDQITNLSKVLS</sequence>
<evidence type="ECO:0000313" key="3">
    <source>
        <dbReference type="EMBL" id="GFP60289.1"/>
    </source>
</evidence>